<name>A0ABS0AYB7_9BACT</name>
<sequence length="90" mass="10641">MPIIDIVHGIFFVIYTGREHPPPHVHVKYGEYEASMDIKTGEIIQGRLPRPARRIAQDWLKKNRLKVLREWERMEQGETPQRGVIKIRTL</sequence>
<reference evidence="1 2" key="1">
    <citation type="submission" date="2020-01" db="EMBL/GenBank/DDBJ databases">
        <title>Draft genome sequence of Cand. Neptunochlamydia vexilliferae K9.</title>
        <authorList>
            <person name="Schulz F."/>
            <person name="Koestlbacher S."/>
            <person name="Wascher F."/>
            <person name="Pizzetti I."/>
            <person name="Horn M."/>
        </authorList>
    </citation>
    <scope>NUCLEOTIDE SEQUENCE [LARGE SCALE GENOMIC DNA]</scope>
    <source>
        <strain evidence="1 2">K9</strain>
    </source>
</reference>
<comment type="caution">
    <text evidence="1">The sequence shown here is derived from an EMBL/GenBank/DDBJ whole genome shotgun (WGS) entry which is preliminary data.</text>
</comment>
<accession>A0ABS0AYB7</accession>
<dbReference type="Pfam" id="PF13711">
    <property type="entry name" value="DUF4160"/>
    <property type="match status" value="1"/>
</dbReference>
<dbReference type="Proteomes" id="UP001194714">
    <property type="component" value="Unassembled WGS sequence"/>
</dbReference>
<evidence type="ECO:0000313" key="1">
    <source>
        <dbReference type="EMBL" id="MBF5059132.1"/>
    </source>
</evidence>
<dbReference type="InterPro" id="IPR025427">
    <property type="entry name" value="DUF4160"/>
</dbReference>
<evidence type="ECO:0008006" key="3">
    <source>
        <dbReference type="Google" id="ProtNLM"/>
    </source>
</evidence>
<proteinExistence type="predicted"/>
<keyword evidence="2" id="KW-1185">Reference proteome</keyword>
<gene>
    <name evidence="1" type="ORF">NEPTK9_000639</name>
</gene>
<dbReference type="EMBL" id="JAAEJV010000012">
    <property type="protein sequence ID" value="MBF5059132.1"/>
    <property type="molecule type" value="Genomic_DNA"/>
</dbReference>
<organism evidence="1 2">
    <name type="scientific">Candidatus Neptunichlamydia vexilliferae</name>
    <dbReference type="NCBI Taxonomy" id="1651774"/>
    <lineage>
        <taxon>Bacteria</taxon>
        <taxon>Pseudomonadati</taxon>
        <taxon>Chlamydiota</taxon>
        <taxon>Chlamydiia</taxon>
        <taxon>Parachlamydiales</taxon>
        <taxon>Simkaniaceae</taxon>
        <taxon>Candidatus Neptunichlamydia</taxon>
    </lineage>
</organism>
<protein>
    <recommendedName>
        <fullName evidence="3">DUF4160 domain-containing protein</fullName>
    </recommendedName>
</protein>
<evidence type="ECO:0000313" key="2">
    <source>
        <dbReference type="Proteomes" id="UP001194714"/>
    </source>
</evidence>
<dbReference type="RefSeq" id="WP_194847430.1">
    <property type="nucleotide sequence ID" value="NZ_JAAEJV010000012.1"/>
</dbReference>